<keyword evidence="3" id="KW-1185">Reference proteome</keyword>
<dbReference type="GO" id="GO:0008236">
    <property type="term" value="F:serine-type peptidase activity"/>
    <property type="evidence" value="ECO:0007669"/>
    <property type="project" value="InterPro"/>
</dbReference>
<name>A0A1Q8ZS77_9HYPH</name>
<dbReference type="SUPFAM" id="SSF53474">
    <property type="entry name" value="alpha/beta-Hydrolases"/>
    <property type="match status" value="1"/>
</dbReference>
<dbReference type="AlphaFoldDB" id="A0A1Q8ZS77"/>
<evidence type="ECO:0000313" key="3">
    <source>
        <dbReference type="Proteomes" id="UP000186894"/>
    </source>
</evidence>
<dbReference type="RefSeq" id="WP_075640322.1">
    <property type="nucleotide sequence ID" value="NZ_MKIM01000027.1"/>
</dbReference>
<organism evidence="2 3">
    <name type="scientific">Rhizobium oryziradicis</name>
    <dbReference type="NCBI Taxonomy" id="1867956"/>
    <lineage>
        <taxon>Bacteria</taxon>
        <taxon>Pseudomonadati</taxon>
        <taxon>Pseudomonadota</taxon>
        <taxon>Alphaproteobacteria</taxon>
        <taxon>Hyphomicrobiales</taxon>
        <taxon>Rhizobiaceae</taxon>
        <taxon>Rhizobium/Agrobacterium group</taxon>
        <taxon>Rhizobium</taxon>
    </lineage>
</organism>
<evidence type="ECO:0000259" key="1">
    <source>
        <dbReference type="Pfam" id="PF00326"/>
    </source>
</evidence>
<dbReference type="EMBL" id="MKIM01000027">
    <property type="protein sequence ID" value="OLP44810.1"/>
    <property type="molecule type" value="Genomic_DNA"/>
</dbReference>
<proteinExistence type="predicted"/>
<dbReference type="InterPro" id="IPR029058">
    <property type="entry name" value="AB_hydrolase_fold"/>
</dbReference>
<reference evidence="2 3" key="1">
    <citation type="submission" date="2016-09" db="EMBL/GenBank/DDBJ databases">
        <title>Rhizobium oryziradicis sp. nov., isolated from the root of rice.</title>
        <authorList>
            <person name="Zhao J."/>
            <person name="Zhang X."/>
        </authorList>
    </citation>
    <scope>NUCLEOTIDE SEQUENCE [LARGE SCALE GENOMIC DNA]</scope>
    <source>
        <strain evidence="2 3">N19</strain>
    </source>
</reference>
<accession>A0A1Q8ZS77</accession>
<feature type="domain" description="Peptidase S9 prolyl oligopeptidase catalytic" evidence="1">
    <location>
        <begin position="126"/>
        <end position="192"/>
    </location>
</feature>
<comment type="caution">
    <text evidence="2">The sequence shown here is derived from an EMBL/GenBank/DDBJ whole genome shotgun (WGS) entry which is preliminary data.</text>
</comment>
<protein>
    <recommendedName>
        <fullName evidence="1">Peptidase S9 prolyl oligopeptidase catalytic domain-containing protein</fullName>
    </recommendedName>
</protein>
<dbReference type="Pfam" id="PF00326">
    <property type="entry name" value="Peptidase_S9"/>
    <property type="match status" value="1"/>
</dbReference>
<gene>
    <name evidence="2" type="ORF">BJF95_07190</name>
</gene>
<dbReference type="InterPro" id="IPR001375">
    <property type="entry name" value="Peptidase_S9_cat"/>
</dbReference>
<evidence type="ECO:0000313" key="2">
    <source>
        <dbReference type="EMBL" id="OLP44810.1"/>
    </source>
</evidence>
<dbReference type="OrthoDB" id="3647650at2"/>
<dbReference type="Proteomes" id="UP000186894">
    <property type="component" value="Unassembled WGS sequence"/>
</dbReference>
<dbReference type="Gene3D" id="3.40.50.1820">
    <property type="entry name" value="alpha/beta hydrolase"/>
    <property type="match status" value="1"/>
</dbReference>
<dbReference type="GO" id="GO:0006508">
    <property type="term" value="P:proteolysis"/>
    <property type="evidence" value="ECO:0007669"/>
    <property type="project" value="InterPro"/>
</dbReference>
<sequence>MAQHYTENDEYMTSPDIHDVALECIEAALLSMKQQMQPFGCGVGLFGVSRGAELALLLGQLLAEDGAAALPDAIAAHSVPEQIWGAYIVENYRKGGYEGGETRPAWSWRGSHERTLPRMLLHPERYPNPIFIAHGMEDELWDVTAAKRLVARMEEAGRPPEAHFFDYEGHTFGPGRNRELELQVDFFARTLSSKR</sequence>
<dbReference type="STRING" id="1867956.BJF95_07190"/>